<feature type="transmembrane region" description="Helical" evidence="1">
    <location>
        <begin position="33"/>
        <end position="51"/>
    </location>
</feature>
<feature type="transmembrane region" description="Helical" evidence="1">
    <location>
        <begin position="71"/>
        <end position="91"/>
    </location>
</feature>
<keyword evidence="1" id="KW-0472">Membrane</keyword>
<dbReference type="Proteomes" id="UP000054549">
    <property type="component" value="Unassembled WGS sequence"/>
</dbReference>
<dbReference type="OrthoDB" id="3022488at2759"/>
<evidence type="ECO:0000313" key="3">
    <source>
        <dbReference type="Proteomes" id="UP000054549"/>
    </source>
</evidence>
<accession>A0A0C2SZI6</accession>
<evidence type="ECO:0000256" key="1">
    <source>
        <dbReference type="SAM" id="Phobius"/>
    </source>
</evidence>
<protein>
    <submittedName>
        <fullName evidence="2">Uncharacterized protein</fullName>
    </submittedName>
</protein>
<dbReference type="InParanoid" id="A0A0C2SZI6"/>
<sequence>IKNPPSTICDLWLVPKGYRKGKMLVRKAEMDSYWVNLITTLWLVAALPGASATQICYNTFGTQLCPSRAHIGIGVAFLLLLVLIIVGVIYWQRRRASRERDAIATVEANQLDGPLPTPFESGFIQVQGPPVSCPAPAYHTYGPRTAPVPTSAYSIGFTPIRSAYIPKRQQSDSYSSETQYSATLEDVLLAPPPPPAATRKFP</sequence>
<keyword evidence="1" id="KW-1133">Transmembrane helix</keyword>
<dbReference type="AlphaFoldDB" id="A0A0C2SZI6"/>
<keyword evidence="3" id="KW-1185">Reference proteome</keyword>
<name>A0A0C2SZI6_AMAMK</name>
<reference evidence="2 3" key="1">
    <citation type="submission" date="2014-04" db="EMBL/GenBank/DDBJ databases">
        <title>Evolutionary Origins and Diversification of the Mycorrhizal Mutualists.</title>
        <authorList>
            <consortium name="DOE Joint Genome Institute"/>
            <consortium name="Mycorrhizal Genomics Consortium"/>
            <person name="Kohler A."/>
            <person name="Kuo A."/>
            <person name="Nagy L.G."/>
            <person name="Floudas D."/>
            <person name="Copeland A."/>
            <person name="Barry K.W."/>
            <person name="Cichocki N."/>
            <person name="Veneault-Fourrey C."/>
            <person name="LaButti K."/>
            <person name="Lindquist E.A."/>
            <person name="Lipzen A."/>
            <person name="Lundell T."/>
            <person name="Morin E."/>
            <person name="Murat C."/>
            <person name="Riley R."/>
            <person name="Ohm R."/>
            <person name="Sun H."/>
            <person name="Tunlid A."/>
            <person name="Henrissat B."/>
            <person name="Grigoriev I.V."/>
            <person name="Hibbett D.S."/>
            <person name="Martin F."/>
        </authorList>
    </citation>
    <scope>NUCLEOTIDE SEQUENCE [LARGE SCALE GENOMIC DNA]</scope>
    <source>
        <strain evidence="2 3">Koide BX008</strain>
    </source>
</reference>
<evidence type="ECO:0000313" key="2">
    <source>
        <dbReference type="EMBL" id="KIL59539.1"/>
    </source>
</evidence>
<proteinExistence type="predicted"/>
<dbReference type="EMBL" id="KN818314">
    <property type="protein sequence ID" value="KIL59539.1"/>
    <property type="molecule type" value="Genomic_DNA"/>
</dbReference>
<feature type="non-terminal residue" evidence="2">
    <location>
        <position position="1"/>
    </location>
</feature>
<keyword evidence="1" id="KW-0812">Transmembrane</keyword>
<dbReference type="HOGENOM" id="CLU_1357474_0_0_1"/>
<organism evidence="2 3">
    <name type="scientific">Amanita muscaria (strain Koide BX008)</name>
    <dbReference type="NCBI Taxonomy" id="946122"/>
    <lineage>
        <taxon>Eukaryota</taxon>
        <taxon>Fungi</taxon>
        <taxon>Dikarya</taxon>
        <taxon>Basidiomycota</taxon>
        <taxon>Agaricomycotina</taxon>
        <taxon>Agaricomycetes</taxon>
        <taxon>Agaricomycetidae</taxon>
        <taxon>Agaricales</taxon>
        <taxon>Pluteineae</taxon>
        <taxon>Amanitaceae</taxon>
        <taxon>Amanita</taxon>
    </lineage>
</organism>
<gene>
    <name evidence="2" type="ORF">M378DRAFT_169203</name>
</gene>